<keyword evidence="3" id="KW-0804">Transcription</keyword>
<proteinExistence type="predicted"/>
<dbReference type="InterPro" id="IPR050109">
    <property type="entry name" value="HTH-type_TetR-like_transc_reg"/>
</dbReference>
<organism evidence="7 8">
    <name type="scientific">Enemella dayhoffiae</name>
    <dbReference type="NCBI Taxonomy" id="2016507"/>
    <lineage>
        <taxon>Bacteria</taxon>
        <taxon>Bacillati</taxon>
        <taxon>Actinomycetota</taxon>
        <taxon>Actinomycetes</taxon>
        <taxon>Propionibacteriales</taxon>
        <taxon>Propionibacteriaceae</taxon>
        <taxon>Enemella</taxon>
    </lineage>
</organism>
<evidence type="ECO:0000313" key="8">
    <source>
        <dbReference type="Proteomes" id="UP000216311"/>
    </source>
</evidence>
<dbReference type="InterPro" id="IPR036271">
    <property type="entry name" value="Tet_transcr_reg_TetR-rel_C_sf"/>
</dbReference>
<comment type="caution">
    <text evidence="7">The sequence shown here is derived from an EMBL/GenBank/DDBJ whole genome shotgun (WGS) entry which is preliminary data.</text>
</comment>
<protein>
    <submittedName>
        <fullName evidence="7">TetR family transcriptional regulator</fullName>
    </submittedName>
</protein>
<dbReference type="RefSeq" id="WP_094364815.1">
    <property type="nucleotide sequence ID" value="NZ_NMVQ01000043.1"/>
</dbReference>
<accession>A0A255GSL2</accession>
<dbReference type="PANTHER" id="PTHR30055">
    <property type="entry name" value="HTH-TYPE TRANSCRIPTIONAL REGULATOR RUTR"/>
    <property type="match status" value="1"/>
</dbReference>
<evidence type="ECO:0000256" key="4">
    <source>
        <dbReference type="PROSITE-ProRule" id="PRU00335"/>
    </source>
</evidence>
<dbReference type="PROSITE" id="PS50977">
    <property type="entry name" value="HTH_TETR_2"/>
    <property type="match status" value="1"/>
</dbReference>
<dbReference type="Proteomes" id="UP000216311">
    <property type="component" value="Unassembled WGS sequence"/>
</dbReference>
<keyword evidence="8" id="KW-1185">Reference proteome</keyword>
<evidence type="ECO:0000256" key="1">
    <source>
        <dbReference type="ARBA" id="ARBA00023015"/>
    </source>
</evidence>
<dbReference type="GO" id="GO:0003700">
    <property type="term" value="F:DNA-binding transcription factor activity"/>
    <property type="evidence" value="ECO:0007669"/>
    <property type="project" value="TreeGrafter"/>
</dbReference>
<keyword evidence="1" id="KW-0805">Transcription regulation</keyword>
<dbReference type="Gene3D" id="1.10.357.10">
    <property type="entry name" value="Tetracycline Repressor, domain 2"/>
    <property type="match status" value="1"/>
</dbReference>
<evidence type="ECO:0000256" key="3">
    <source>
        <dbReference type="ARBA" id="ARBA00023163"/>
    </source>
</evidence>
<dbReference type="Pfam" id="PF00440">
    <property type="entry name" value="TetR_N"/>
    <property type="match status" value="1"/>
</dbReference>
<dbReference type="GO" id="GO:0000976">
    <property type="term" value="F:transcription cis-regulatory region binding"/>
    <property type="evidence" value="ECO:0007669"/>
    <property type="project" value="TreeGrafter"/>
</dbReference>
<feature type="compositionally biased region" description="Basic and acidic residues" evidence="5">
    <location>
        <begin position="12"/>
        <end position="21"/>
    </location>
</feature>
<dbReference type="InterPro" id="IPR009057">
    <property type="entry name" value="Homeodomain-like_sf"/>
</dbReference>
<dbReference type="SUPFAM" id="SSF46689">
    <property type="entry name" value="Homeodomain-like"/>
    <property type="match status" value="1"/>
</dbReference>
<keyword evidence="2 4" id="KW-0238">DNA-binding</keyword>
<gene>
    <name evidence="7" type="ORF">CGZ93_14210</name>
</gene>
<evidence type="ECO:0000256" key="2">
    <source>
        <dbReference type="ARBA" id="ARBA00023125"/>
    </source>
</evidence>
<evidence type="ECO:0000259" key="6">
    <source>
        <dbReference type="PROSITE" id="PS50977"/>
    </source>
</evidence>
<dbReference type="PANTHER" id="PTHR30055:SF234">
    <property type="entry name" value="HTH-TYPE TRANSCRIPTIONAL REGULATOR BETI"/>
    <property type="match status" value="1"/>
</dbReference>
<evidence type="ECO:0000313" key="7">
    <source>
        <dbReference type="EMBL" id="OYO18581.1"/>
    </source>
</evidence>
<dbReference type="AlphaFoldDB" id="A0A255GSL2"/>
<evidence type="ECO:0000256" key="5">
    <source>
        <dbReference type="SAM" id="MobiDB-lite"/>
    </source>
</evidence>
<feature type="region of interest" description="Disordered" evidence="5">
    <location>
        <begin position="1"/>
        <end position="21"/>
    </location>
</feature>
<feature type="domain" description="HTH tetR-type" evidence="6">
    <location>
        <begin position="19"/>
        <end position="79"/>
    </location>
</feature>
<feature type="DNA-binding region" description="H-T-H motif" evidence="4">
    <location>
        <begin position="42"/>
        <end position="61"/>
    </location>
</feature>
<reference evidence="7 8" key="1">
    <citation type="submission" date="2017-07" db="EMBL/GenBank/DDBJ databases">
        <title>Draft whole genome sequences of clinical Proprionibacteriaceae strains.</title>
        <authorList>
            <person name="Bernier A.-M."/>
            <person name="Bernard K."/>
            <person name="Domingo M.-C."/>
        </authorList>
    </citation>
    <scope>NUCLEOTIDE SEQUENCE [LARGE SCALE GENOMIC DNA]</scope>
    <source>
        <strain evidence="7 8">NML 130396</strain>
    </source>
</reference>
<dbReference type="OrthoDB" id="8220622at2"/>
<sequence>MATTPTAARTPRRGEGSYDERRDRLADSALRTLGELGYARTSLREIASNSPYTHGVVHYYFRDKTELIRYCVRHYKRQCVHRYDSVVADSSTPEELLEAFADKLIQTIRDDAPMHRLWYDLRTQSMFDPQLRRDVLDIDGQLAQMIGRVLDRYADLSGLALTIPVATAYAMLDGVLERALLRSLADQPGALPELHQTATSLLPTLFG</sequence>
<dbReference type="SUPFAM" id="SSF48498">
    <property type="entry name" value="Tetracyclin repressor-like, C-terminal domain"/>
    <property type="match status" value="1"/>
</dbReference>
<name>A0A255GSL2_9ACTN</name>
<dbReference type="InterPro" id="IPR001647">
    <property type="entry name" value="HTH_TetR"/>
</dbReference>
<dbReference type="EMBL" id="NMVQ01000043">
    <property type="protein sequence ID" value="OYO18581.1"/>
    <property type="molecule type" value="Genomic_DNA"/>
</dbReference>